<gene>
    <name evidence="1" type="ORF">EAH69_05115</name>
</gene>
<dbReference type="OrthoDB" id="7342920at2"/>
<name>A0A3L9ML88_9FLAO</name>
<dbReference type="Proteomes" id="UP000275348">
    <property type="component" value="Unassembled WGS sequence"/>
</dbReference>
<dbReference type="EMBL" id="RDOJ01000005">
    <property type="protein sequence ID" value="RLZ11429.1"/>
    <property type="molecule type" value="Genomic_DNA"/>
</dbReference>
<keyword evidence="2" id="KW-1185">Reference proteome</keyword>
<dbReference type="AlphaFoldDB" id="A0A3L9ML88"/>
<dbReference type="InterPro" id="IPR011652">
    <property type="entry name" value="MORN_2"/>
</dbReference>
<dbReference type="Pfam" id="PF07661">
    <property type="entry name" value="MORN_2"/>
    <property type="match status" value="3"/>
</dbReference>
<dbReference type="Gene3D" id="3.90.930.1">
    <property type="match status" value="1"/>
</dbReference>
<reference evidence="1 2" key="1">
    <citation type="submission" date="2018-10" db="EMBL/GenBank/DDBJ databases">
        <authorList>
            <person name="Chen X."/>
        </authorList>
    </citation>
    <scope>NUCLEOTIDE SEQUENCE [LARGE SCALE GENOMIC DNA]</scope>
    <source>
        <strain evidence="1 2">YIM 102668</strain>
    </source>
</reference>
<organism evidence="1 2">
    <name type="scientific">Faecalibacter macacae</name>
    <dbReference type="NCBI Taxonomy" id="1859289"/>
    <lineage>
        <taxon>Bacteria</taxon>
        <taxon>Pseudomonadati</taxon>
        <taxon>Bacteroidota</taxon>
        <taxon>Flavobacteriia</taxon>
        <taxon>Flavobacteriales</taxon>
        <taxon>Weeksellaceae</taxon>
        <taxon>Faecalibacter</taxon>
    </lineage>
</organism>
<proteinExistence type="predicted"/>
<dbReference type="SUPFAM" id="SSF82185">
    <property type="entry name" value="Histone H3 K4-specific methyltransferase SET7/9 N-terminal domain"/>
    <property type="match status" value="1"/>
</dbReference>
<evidence type="ECO:0000313" key="2">
    <source>
        <dbReference type="Proteomes" id="UP000275348"/>
    </source>
</evidence>
<comment type="caution">
    <text evidence="1">The sequence shown here is derived from an EMBL/GenBank/DDBJ whole genome shotgun (WGS) entry which is preliminary data.</text>
</comment>
<accession>A0A3L9ML88</accession>
<sequence length="171" mass="19842">MKNNIFLLFLFLISNFIKAQDYYEEILRYNNGRIKSIVMYNSQNIKEGETTNYYSNGAIQSIIPYINGDINGILESYHPNTRLESRGMMVNNLQEGVFEYFYKNGNPKARILFVNGKPNKIANCYDKKKNNIYCGPFNMGNGEIYIYSENGVLIKKDHFKNGELIKSEIIN</sequence>
<evidence type="ECO:0000313" key="1">
    <source>
        <dbReference type="EMBL" id="RLZ11429.1"/>
    </source>
</evidence>
<dbReference type="RefSeq" id="WP_121934109.1">
    <property type="nucleotide sequence ID" value="NZ_RDOJ01000005.1"/>
</dbReference>
<evidence type="ECO:0008006" key="3">
    <source>
        <dbReference type="Google" id="ProtNLM"/>
    </source>
</evidence>
<protein>
    <recommendedName>
        <fullName evidence="3">Toxin-antitoxin system YwqK family antitoxin</fullName>
    </recommendedName>
</protein>